<protein>
    <submittedName>
        <fullName evidence="2">Cadherin</fullName>
    </submittedName>
</protein>
<feature type="signal peptide" evidence="1">
    <location>
        <begin position="1"/>
        <end position="23"/>
    </location>
</feature>
<keyword evidence="1" id="KW-0732">Signal</keyword>
<feature type="chain" id="PRO_5003283525" evidence="1">
    <location>
        <begin position="24"/>
        <end position="237"/>
    </location>
</feature>
<dbReference type="PANTHER" id="PTHR35580">
    <property type="entry name" value="CELL SURFACE GLYCOPROTEIN (S-LAYER PROTEIN)-LIKE PROTEIN"/>
    <property type="match status" value="1"/>
</dbReference>
<evidence type="ECO:0000256" key="1">
    <source>
        <dbReference type="SAM" id="SignalP"/>
    </source>
</evidence>
<name>F2IAZ0_FLUTR</name>
<sequence precursor="true">MKNKITLTLLLFGLITGSNNLFSQNPSLTWAYGLSVTPTNGQLDIASLITDASGNTYALCIISGTVDFDLGAGVTNLSSLAGKSSIVTAKYDPTGALLWARGINLNESMLQSPKFDIDANGNGVICGSFGGTIDLDPNAGTANITATAGGQTDIFAVKWTSNGNYVWGFKVGTTAADQFSCIAVDPIGDVFLSGRVINTSIDLDPSAAVANVTGNPSSAFLAKYSSSGAFIWGKTLG</sequence>
<reference evidence="2 3" key="1">
    <citation type="journal article" date="2011" name="Stand. Genomic Sci.">
        <title>Complete genome sequence of the gliding freshwater bacterium Fluviicola taffensis type strain (RW262).</title>
        <authorList>
            <person name="Woyke T."/>
            <person name="Chertkov O."/>
            <person name="Lapidus A."/>
            <person name="Nolan M."/>
            <person name="Lucas S."/>
            <person name="Del Rio T.G."/>
            <person name="Tice H."/>
            <person name="Cheng J.F."/>
            <person name="Tapia R."/>
            <person name="Han C."/>
            <person name="Goodwin L."/>
            <person name="Pitluck S."/>
            <person name="Liolios K."/>
            <person name="Pagani I."/>
            <person name="Ivanova N."/>
            <person name="Huntemann M."/>
            <person name="Mavromatis K."/>
            <person name="Mikhailova N."/>
            <person name="Pati A."/>
            <person name="Chen A."/>
            <person name="Palaniappan K."/>
            <person name="Land M."/>
            <person name="Hauser L."/>
            <person name="Brambilla E.M."/>
            <person name="Rohde M."/>
            <person name="Mwirichia R."/>
            <person name="Sikorski J."/>
            <person name="Tindall B.J."/>
            <person name="Goker M."/>
            <person name="Bristow J."/>
            <person name="Eisen J.A."/>
            <person name="Markowitz V."/>
            <person name="Hugenholtz P."/>
            <person name="Klenk H.P."/>
            <person name="Kyrpides N.C."/>
        </authorList>
    </citation>
    <scope>NUCLEOTIDE SEQUENCE [LARGE SCALE GENOMIC DNA]</scope>
    <source>
        <strain evidence="3">DSM 16823 / RW262 / RW262</strain>
    </source>
</reference>
<dbReference type="AlphaFoldDB" id="F2IAZ0"/>
<dbReference type="HOGENOM" id="CLU_1169284_0_0_10"/>
<reference evidence="3" key="2">
    <citation type="submission" date="2011-02" db="EMBL/GenBank/DDBJ databases">
        <title>The complete genome of Fluviicola taffensis DSM 16823.</title>
        <authorList>
            <consortium name="US DOE Joint Genome Institute (JGI-PGF)"/>
            <person name="Lucas S."/>
            <person name="Copeland A."/>
            <person name="Lapidus A."/>
            <person name="Bruce D."/>
            <person name="Goodwin L."/>
            <person name="Pitluck S."/>
            <person name="Kyrpides N."/>
            <person name="Mavromatis K."/>
            <person name="Ivanova N."/>
            <person name="Mikhailova N."/>
            <person name="Pagani I."/>
            <person name="Chertkov O."/>
            <person name="Detter J.C."/>
            <person name="Han C."/>
            <person name="Tapia R."/>
            <person name="Land M."/>
            <person name="Hauser L."/>
            <person name="Markowitz V."/>
            <person name="Cheng J.-F."/>
            <person name="Hugenholtz P."/>
            <person name="Woyke T."/>
            <person name="Wu D."/>
            <person name="Tindall B."/>
            <person name="Pomrenke H.G."/>
            <person name="Brambilla E."/>
            <person name="Klenk H.-P."/>
            <person name="Eisen J.A."/>
        </authorList>
    </citation>
    <scope>NUCLEOTIDE SEQUENCE [LARGE SCALE GENOMIC DNA]</scope>
    <source>
        <strain evidence="3">DSM 16823 / RW262 / RW262</strain>
    </source>
</reference>
<dbReference type="Proteomes" id="UP000007463">
    <property type="component" value="Chromosome"/>
</dbReference>
<evidence type="ECO:0000313" key="3">
    <source>
        <dbReference type="Proteomes" id="UP000007463"/>
    </source>
</evidence>
<dbReference type="PANTHER" id="PTHR35580:SF1">
    <property type="entry name" value="PHYTASE-LIKE DOMAIN-CONTAINING PROTEIN"/>
    <property type="match status" value="1"/>
</dbReference>
<evidence type="ECO:0000313" key="2">
    <source>
        <dbReference type="EMBL" id="AEA45314.1"/>
    </source>
</evidence>
<keyword evidence="3" id="KW-1185">Reference proteome</keyword>
<dbReference type="KEGG" id="fte:Fluta_3342"/>
<dbReference type="STRING" id="755732.Fluta_3342"/>
<dbReference type="EMBL" id="CP002542">
    <property type="protein sequence ID" value="AEA45314.1"/>
    <property type="molecule type" value="Genomic_DNA"/>
</dbReference>
<accession>F2IAZ0</accession>
<proteinExistence type="predicted"/>
<dbReference type="eggNOG" id="COG3386">
    <property type="taxonomic scope" value="Bacteria"/>
</dbReference>
<dbReference type="InterPro" id="IPR052918">
    <property type="entry name" value="Motility_Chemotaxis_Reg"/>
</dbReference>
<gene>
    <name evidence="2" type="ordered locus">Fluta_3342</name>
</gene>
<organism evidence="2 3">
    <name type="scientific">Fluviicola taffensis (strain DSM 16823 / NCIMB 13979 / RW262)</name>
    <dbReference type="NCBI Taxonomy" id="755732"/>
    <lineage>
        <taxon>Bacteria</taxon>
        <taxon>Pseudomonadati</taxon>
        <taxon>Bacteroidota</taxon>
        <taxon>Flavobacteriia</taxon>
        <taxon>Flavobacteriales</taxon>
        <taxon>Crocinitomicaceae</taxon>
        <taxon>Fluviicola</taxon>
    </lineage>
</organism>